<gene>
    <name evidence="2" type="ORF">MNEG_15167</name>
</gene>
<sequence length="68" mass="7872">RRRRLRRPRTSLACPRSPRGRFPRTMNGASRRASCFRPKTTRRSSFSAGTASWRPPPRRRARPAAPAR</sequence>
<feature type="non-terminal residue" evidence="2">
    <location>
        <position position="68"/>
    </location>
</feature>
<dbReference type="EMBL" id="KK105306">
    <property type="protein sequence ID" value="KIY92795.1"/>
    <property type="molecule type" value="Genomic_DNA"/>
</dbReference>
<proteinExistence type="predicted"/>
<organism evidence="2 3">
    <name type="scientific">Monoraphidium neglectum</name>
    <dbReference type="NCBI Taxonomy" id="145388"/>
    <lineage>
        <taxon>Eukaryota</taxon>
        <taxon>Viridiplantae</taxon>
        <taxon>Chlorophyta</taxon>
        <taxon>core chlorophytes</taxon>
        <taxon>Chlorophyceae</taxon>
        <taxon>CS clade</taxon>
        <taxon>Sphaeropleales</taxon>
        <taxon>Selenastraceae</taxon>
        <taxon>Monoraphidium</taxon>
    </lineage>
</organism>
<feature type="non-terminal residue" evidence="2">
    <location>
        <position position="1"/>
    </location>
</feature>
<name>A0A0D2MBT5_9CHLO</name>
<accession>A0A0D2MBT5</accession>
<dbReference type="Proteomes" id="UP000054498">
    <property type="component" value="Unassembled WGS sequence"/>
</dbReference>
<reference evidence="2 3" key="1">
    <citation type="journal article" date="2013" name="BMC Genomics">
        <title>Reconstruction of the lipid metabolism for the microalga Monoraphidium neglectum from its genome sequence reveals characteristics suitable for biofuel production.</title>
        <authorList>
            <person name="Bogen C."/>
            <person name="Al-Dilaimi A."/>
            <person name="Albersmeier A."/>
            <person name="Wichmann J."/>
            <person name="Grundmann M."/>
            <person name="Rupp O."/>
            <person name="Lauersen K.J."/>
            <person name="Blifernez-Klassen O."/>
            <person name="Kalinowski J."/>
            <person name="Goesmann A."/>
            <person name="Mussgnug J.H."/>
            <person name="Kruse O."/>
        </authorList>
    </citation>
    <scope>NUCLEOTIDE SEQUENCE [LARGE SCALE GENOMIC DNA]</scope>
    <source>
        <strain evidence="2 3">SAG 48.87</strain>
    </source>
</reference>
<evidence type="ECO:0000313" key="3">
    <source>
        <dbReference type="Proteomes" id="UP000054498"/>
    </source>
</evidence>
<feature type="region of interest" description="Disordered" evidence="1">
    <location>
        <begin position="1"/>
        <end position="68"/>
    </location>
</feature>
<evidence type="ECO:0000256" key="1">
    <source>
        <dbReference type="SAM" id="MobiDB-lite"/>
    </source>
</evidence>
<dbReference type="RefSeq" id="XP_013891815.1">
    <property type="nucleotide sequence ID" value="XM_014036361.1"/>
</dbReference>
<keyword evidence="3" id="KW-1185">Reference proteome</keyword>
<dbReference type="GeneID" id="25732801"/>
<protein>
    <submittedName>
        <fullName evidence="2">Uncharacterized protein</fullName>
    </submittedName>
</protein>
<dbReference type="KEGG" id="mng:MNEG_15167"/>
<evidence type="ECO:0000313" key="2">
    <source>
        <dbReference type="EMBL" id="KIY92795.1"/>
    </source>
</evidence>
<dbReference type="AlphaFoldDB" id="A0A0D2MBT5"/>